<feature type="region of interest" description="Disordered" evidence="1">
    <location>
        <begin position="189"/>
        <end position="268"/>
    </location>
</feature>
<dbReference type="Pfam" id="PF03457">
    <property type="entry name" value="HA"/>
    <property type="match status" value="1"/>
</dbReference>
<dbReference type="InterPro" id="IPR005114">
    <property type="entry name" value="Helicase_assoc"/>
</dbReference>
<feature type="domain" description="Helicase-associated" evidence="3">
    <location>
        <begin position="271"/>
        <end position="334"/>
    </location>
</feature>
<protein>
    <recommendedName>
        <fullName evidence="3">Helicase-associated domain-containing protein</fullName>
    </recommendedName>
</protein>
<sequence>MLYRLVIPSDLSDFLVIALAATSSLLAMMSIALSPWIIYATRSSDQESFLKPSCSKQPAIPKNSLDTGNREDRVLCAGQVDDGNKIESNETISCVERKIHQIPMPRDAIYKEEELRLPTSLFRTTSSTSNKTDRSISPVPTTVSATEAPHVVTPKPYPLATNVIFREATLSIETSRKLKRKVSHDISYCPESDDGCINRKGSSSDLQPKRKKLESPTSNKSLKLKSLRSKKSSKLKSPRSNKKKVLSDRRFRRMAKEKAQKKKMKKNPSTKNWMDMYKQLATFKEQNNGSIVVPWSNNDADLQQLGYWIRDQKRKLRTNKLSKNHADLLQSIGMV</sequence>
<evidence type="ECO:0000313" key="5">
    <source>
        <dbReference type="Proteomes" id="UP000291116"/>
    </source>
</evidence>
<feature type="compositionally biased region" description="Basic residues" evidence="1">
    <location>
        <begin position="259"/>
        <end position="268"/>
    </location>
</feature>
<dbReference type="Proteomes" id="UP000291116">
    <property type="component" value="Unassembled WGS sequence"/>
</dbReference>
<dbReference type="EMBL" id="CAACVS010000037">
    <property type="protein sequence ID" value="VEU34738.1"/>
    <property type="molecule type" value="Genomic_DNA"/>
</dbReference>
<dbReference type="AlphaFoldDB" id="A0A448YY68"/>
<organism evidence="4 5">
    <name type="scientific">Pseudo-nitzschia multistriata</name>
    <dbReference type="NCBI Taxonomy" id="183589"/>
    <lineage>
        <taxon>Eukaryota</taxon>
        <taxon>Sar</taxon>
        <taxon>Stramenopiles</taxon>
        <taxon>Ochrophyta</taxon>
        <taxon>Bacillariophyta</taxon>
        <taxon>Bacillariophyceae</taxon>
        <taxon>Bacillariophycidae</taxon>
        <taxon>Bacillariales</taxon>
        <taxon>Bacillariaceae</taxon>
        <taxon>Pseudo-nitzschia</taxon>
    </lineage>
</organism>
<evidence type="ECO:0000256" key="2">
    <source>
        <dbReference type="SAM" id="Phobius"/>
    </source>
</evidence>
<feature type="compositionally biased region" description="Basic and acidic residues" evidence="1">
    <location>
        <begin position="245"/>
        <end position="258"/>
    </location>
</feature>
<feature type="compositionally biased region" description="Basic residues" evidence="1">
    <location>
        <begin position="222"/>
        <end position="244"/>
    </location>
</feature>
<accession>A0A448YY68</accession>
<keyword evidence="2" id="KW-0472">Membrane</keyword>
<gene>
    <name evidence="4" type="ORF">PSNMU_V1.4_AUG-EV-PASAV3_0014660</name>
</gene>
<dbReference type="Gene3D" id="6.10.140.530">
    <property type="match status" value="1"/>
</dbReference>
<keyword evidence="2" id="KW-1133">Transmembrane helix</keyword>
<evidence type="ECO:0000259" key="3">
    <source>
        <dbReference type="Pfam" id="PF03457"/>
    </source>
</evidence>
<reference evidence="4 5" key="1">
    <citation type="submission" date="2019-01" db="EMBL/GenBank/DDBJ databases">
        <authorList>
            <person name="Ferrante I. M."/>
        </authorList>
    </citation>
    <scope>NUCLEOTIDE SEQUENCE [LARGE SCALE GENOMIC DNA]</scope>
    <source>
        <strain evidence="4 5">B856</strain>
    </source>
</reference>
<proteinExistence type="predicted"/>
<evidence type="ECO:0000256" key="1">
    <source>
        <dbReference type="SAM" id="MobiDB-lite"/>
    </source>
</evidence>
<evidence type="ECO:0000313" key="4">
    <source>
        <dbReference type="EMBL" id="VEU34738.1"/>
    </source>
</evidence>
<name>A0A448YY68_9STRA</name>
<keyword evidence="2" id="KW-0812">Transmembrane</keyword>
<keyword evidence="5" id="KW-1185">Reference proteome</keyword>
<feature type="transmembrane region" description="Helical" evidence="2">
    <location>
        <begin position="14"/>
        <end position="39"/>
    </location>
</feature>